<evidence type="ECO:0000313" key="3">
    <source>
        <dbReference type="Proteomes" id="UP000215059"/>
    </source>
</evidence>
<dbReference type="InterPro" id="IPR024405">
    <property type="entry name" value="Phage_BhlA/UviB"/>
</dbReference>
<proteinExistence type="predicted"/>
<dbReference type="OrthoDB" id="2361545at2"/>
<feature type="transmembrane region" description="Helical" evidence="1">
    <location>
        <begin position="12"/>
        <end position="30"/>
    </location>
</feature>
<protein>
    <submittedName>
        <fullName evidence="2">Uncharacterized protein</fullName>
    </submittedName>
</protein>
<gene>
    <name evidence="2" type="ORF">CGZ90_17615</name>
</gene>
<organism evidence="2 3">
    <name type="scientific">Fictibacillus aquaticus</name>
    <dbReference type="NCBI Taxonomy" id="2021314"/>
    <lineage>
        <taxon>Bacteria</taxon>
        <taxon>Bacillati</taxon>
        <taxon>Bacillota</taxon>
        <taxon>Bacilli</taxon>
        <taxon>Bacillales</taxon>
        <taxon>Fictibacillaceae</taxon>
        <taxon>Fictibacillus</taxon>
    </lineage>
</organism>
<dbReference type="Proteomes" id="UP000215059">
    <property type="component" value="Unassembled WGS sequence"/>
</dbReference>
<evidence type="ECO:0000313" key="2">
    <source>
        <dbReference type="EMBL" id="OYD56372.1"/>
    </source>
</evidence>
<keyword evidence="1" id="KW-0472">Membrane</keyword>
<evidence type="ECO:0000256" key="1">
    <source>
        <dbReference type="SAM" id="Phobius"/>
    </source>
</evidence>
<sequence length="109" mass="12905">MNVDLLHYFSTQGPWAVLFVGGLIYTLNWARSREEYSQKNMEELLDKYDQLSKDLWAIHNEIMKCQQNLVNNKSLVELMQDEYSKHRDIEKDILEKVAEISAIIEDLKK</sequence>
<keyword evidence="1" id="KW-1133">Transmembrane helix</keyword>
<accession>A0A235F578</accession>
<dbReference type="AlphaFoldDB" id="A0A235F578"/>
<keyword evidence="3" id="KW-1185">Reference proteome</keyword>
<dbReference type="EMBL" id="NOII01000013">
    <property type="protein sequence ID" value="OYD56372.1"/>
    <property type="molecule type" value="Genomic_DNA"/>
</dbReference>
<reference evidence="2 3" key="1">
    <citation type="submission" date="2017-07" db="EMBL/GenBank/DDBJ databases">
        <title>Fictibacillus sp. nov. GDSW-R2A3 Genome sequencing and assembly.</title>
        <authorList>
            <person name="Mayilraj S."/>
        </authorList>
    </citation>
    <scope>NUCLEOTIDE SEQUENCE [LARGE SCALE GENOMIC DNA]</scope>
    <source>
        <strain evidence="2 3">GDSW-R2A3</strain>
    </source>
</reference>
<keyword evidence="1" id="KW-0812">Transmembrane</keyword>
<name>A0A235F578_9BACL</name>
<dbReference type="Pfam" id="PF10960">
    <property type="entry name" value="Holin_BhlA"/>
    <property type="match status" value="1"/>
</dbReference>
<dbReference type="RefSeq" id="WP_094253854.1">
    <property type="nucleotide sequence ID" value="NZ_JBHLXL010000005.1"/>
</dbReference>
<comment type="caution">
    <text evidence="2">The sequence shown here is derived from an EMBL/GenBank/DDBJ whole genome shotgun (WGS) entry which is preliminary data.</text>
</comment>